<name>U7VC29_9FUSO</name>
<dbReference type="EMBL" id="AXZF01000054">
    <property type="protein sequence ID" value="ERT68674.1"/>
    <property type="molecule type" value="Genomic_DNA"/>
</dbReference>
<accession>U7VC29</accession>
<dbReference type="Pfam" id="PF08220">
    <property type="entry name" value="HTH_DeoR"/>
    <property type="match status" value="1"/>
</dbReference>
<dbReference type="PRINTS" id="PR00037">
    <property type="entry name" value="HTHLACR"/>
</dbReference>
<dbReference type="RefSeq" id="WP_023051020.1">
    <property type="nucleotide sequence ID" value="NZ_CP173065.2"/>
</dbReference>
<dbReference type="InterPro" id="IPR036390">
    <property type="entry name" value="WH_DNA-bd_sf"/>
</dbReference>
<dbReference type="SUPFAM" id="SSF100950">
    <property type="entry name" value="NagB/RpiA/CoA transferase-like"/>
    <property type="match status" value="1"/>
</dbReference>
<evidence type="ECO:0000313" key="5">
    <source>
        <dbReference type="EMBL" id="ERT68674.1"/>
    </source>
</evidence>
<evidence type="ECO:0000256" key="2">
    <source>
        <dbReference type="ARBA" id="ARBA00023125"/>
    </source>
</evidence>
<evidence type="ECO:0000256" key="3">
    <source>
        <dbReference type="ARBA" id="ARBA00023163"/>
    </source>
</evidence>
<proteinExistence type="predicted"/>
<comment type="caution">
    <text evidence="5">The sequence shown here is derived from an EMBL/GenBank/DDBJ whole genome shotgun (WGS) entry which is preliminary data.</text>
</comment>
<dbReference type="HOGENOM" id="CLU_060699_1_3_0"/>
<dbReference type="eggNOG" id="COG1349">
    <property type="taxonomic scope" value="Bacteria"/>
</dbReference>
<dbReference type="InterPro" id="IPR036388">
    <property type="entry name" value="WH-like_DNA-bd_sf"/>
</dbReference>
<dbReference type="PANTHER" id="PTHR30363:SF56">
    <property type="entry name" value="TRANSCRIPTIONAL REGULATOR, DEOR FAMILY"/>
    <property type="match status" value="1"/>
</dbReference>
<evidence type="ECO:0000256" key="1">
    <source>
        <dbReference type="ARBA" id="ARBA00023015"/>
    </source>
</evidence>
<evidence type="ECO:0000313" key="6">
    <source>
        <dbReference type="Proteomes" id="UP000017081"/>
    </source>
</evidence>
<dbReference type="SMART" id="SM01134">
    <property type="entry name" value="DeoRC"/>
    <property type="match status" value="1"/>
</dbReference>
<dbReference type="SUPFAM" id="SSF46785">
    <property type="entry name" value="Winged helix' DNA-binding domain"/>
    <property type="match status" value="1"/>
</dbReference>
<dbReference type="AlphaFoldDB" id="U7VC29"/>
<dbReference type="STRING" id="1319815.HMPREF0202_01482"/>
<organism evidence="5 6">
    <name type="scientific">Cetobacterium somerae ATCC BAA-474</name>
    <dbReference type="NCBI Taxonomy" id="1319815"/>
    <lineage>
        <taxon>Bacteria</taxon>
        <taxon>Fusobacteriati</taxon>
        <taxon>Fusobacteriota</taxon>
        <taxon>Fusobacteriia</taxon>
        <taxon>Fusobacteriales</taxon>
        <taxon>Fusobacteriaceae</taxon>
        <taxon>Cetobacterium</taxon>
    </lineage>
</organism>
<dbReference type="Gene3D" id="3.40.50.1360">
    <property type="match status" value="1"/>
</dbReference>
<dbReference type="GO" id="GO:0003700">
    <property type="term" value="F:DNA-binding transcription factor activity"/>
    <property type="evidence" value="ECO:0007669"/>
    <property type="project" value="InterPro"/>
</dbReference>
<reference evidence="5 6" key="1">
    <citation type="submission" date="2013-08" db="EMBL/GenBank/DDBJ databases">
        <authorList>
            <person name="Weinstock G."/>
            <person name="Sodergren E."/>
            <person name="Wylie T."/>
            <person name="Fulton L."/>
            <person name="Fulton R."/>
            <person name="Fronick C."/>
            <person name="O'Laughlin M."/>
            <person name="Godfrey J."/>
            <person name="Miner T."/>
            <person name="Herter B."/>
            <person name="Appelbaum E."/>
            <person name="Cordes M."/>
            <person name="Lek S."/>
            <person name="Wollam A."/>
            <person name="Pepin K.H."/>
            <person name="Palsikar V.B."/>
            <person name="Mitreva M."/>
            <person name="Wilson R.K."/>
        </authorList>
    </citation>
    <scope>NUCLEOTIDE SEQUENCE [LARGE SCALE GENOMIC DNA]</scope>
    <source>
        <strain evidence="5 6">ATCC BAA-474</strain>
    </source>
</reference>
<gene>
    <name evidence="5" type="ORF">HMPREF0202_01482</name>
</gene>
<dbReference type="GO" id="GO:0003677">
    <property type="term" value="F:DNA binding"/>
    <property type="evidence" value="ECO:0007669"/>
    <property type="project" value="UniProtKB-KW"/>
</dbReference>
<dbReference type="PROSITE" id="PS51000">
    <property type="entry name" value="HTH_DEOR_2"/>
    <property type="match status" value="1"/>
</dbReference>
<dbReference type="InterPro" id="IPR050313">
    <property type="entry name" value="Carb_Metab_HTH_regulators"/>
</dbReference>
<evidence type="ECO:0000259" key="4">
    <source>
        <dbReference type="PROSITE" id="PS51000"/>
    </source>
</evidence>
<keyword evidence="1" id="KW-0805">Transcription regulation</keyword>
<keyword evidence="2" id="KW-0238">DNA-binding</keyword>
<dbReference type="PANTHER" id="PTHR30363">
    <property type="entry name" value="HTH-TYPE TRANSCRIPTIONAL REGULATOR SRLR-RELATED"/>
    <property type="match status" value="1"/>
</dbReference>
<dbReference type="Proteomes" id="UP000017081">
    <property type="component" value="Unassembled WGS sequence"/>
</dbReference>
<dbReference type="InterPro" id="IPR037171">
    <property type="entry name" value="NagB/RpiA_transferase-like"/>
</dbReference>
<dbReference type="SMART" id="SM00420">
    <property type="entry name" value="HTH_DEOR"/>
    <property type="match status" value="1"/>
</dbReference>
<dbReference type="InterPro" id="IPR018356">
    <property type="entry name" value="Tscrpt_reg_HTH_DeoR_CS"/>
</dbReference>
<feature type="domain" description="HTH deoR-type" evidence="4">
    <location>
        <begin position="3"/>
        <end position="58"/>
    </location>
</feature>
<dbReference type="Gene3D" id="1.10.10.10">
    <property type="entry name" value="Winged helix-like DNA-binding domain superfamily/Winged helix DNA-binding domain"/>
    <property type="match status" value="1"/>
</dbReference>
<keyword evidence="6" id="KW-1185">Reference proteome</keyword>
<protein>
    <recommendedName>
        <fullName evidence="4">HTH deoR-type domain-containing protein</fullName>
    </recommendedName>
</protein>
<keyword evidence="3" id="KW-0804">Transcription</keyword>
<dbReference type="PROSITE" id="PS00894">
    <property type="entry name" value="HTH_DEOR_1"/>
    <property type="match status" value="1"/>
</dbReference>
<dbReference type="InterPro" id="IPR014036">
    <property type="entry name" value="DeoR-like_C"/>
</dbReference>
<sequence>MLNIERENSILELLKQKEVIKIQEIVEFLNISEATARRDLASLEKKELVKRVHGGAILNNSLDTTKDFNIQYRRNLNRVEKEKIAKYAASFIKRDSYIFLDAGTTTLCMIKYLKNLNIKVVTNGLNLIDELEKYEIESYLIGGKIKSKTSCTVGFSAAQYIKTFNFQYAFIGVNAVTLDGYSTPDFEEALIKSEAINKSTDTFFLCDHSKIGKSSFTIFSTLDKGTLITDKPLSKEYKNIVKVEVVK</sequence>
<dbReference type="Pfam" id="PF00455">
    <property type="entry name" value="DeoRC"/>
    <property type="match status" value="1"/>
</dbReference>
<dbReference type="InterPro" id="IPR001034">
    <property type="entry name" value="DeoR_HTH"/>
</dbReference>